<organism evidence="2 3">
    <name type="scientific">Chryseobacterium populi</name>
    <dbReference type="NCBI Taxonomy" id="1144316"/>
    <lineage>
        <taxon>Bacteria</taxon>
        <taxon>Pseudomonadati</taxon>
        <taxon>Bacteroidota</taxon>
        <taxon>Flavobacteriia</taxon>
        <taxon>Flavobacteriales</taxon>
        <taxon>Weeksellaceae</taxon>
        <taxon>Chryseobacterium group</taxon>
        <taxon>Chryseobacterium</taxon>
    </lineage>
</organism>
<evidence type="ECO:0000259" key="1">
    <source>
        <dbReference type="Pfam" id="PF00535"/>
    </source>
</evidence>
<dbReference type="PANTHER" id="PTHR22916">
    <property type="entry name" value="GLYCOSYLTRANSFERASE"/>
    <property type="match status" value="1"/>
</dbReference>
<name>J2K190_9FLAO</name>
<dbReference type="PATRIC" id="fig|1144316.3.peg.1346"/>
<dbReference type="Gene3D" id="3.90.550.10">
    <property type="entry name" value="Spore Coat Polysaccharide Biosynthesis Protein SpsA, Chain A"/>
    <property type="match status" value="1"/>
</dbReference>
<dbReference type="PANTHER" id="PTHR22916:SF3">
    <property type="entry name" value="UDP-GLCNAC:BETAGAL BETA-1,3-N-ACETYLGLUCOSAMINYLTRANSFERASE-LIKE PROTEIN 1"/>
    <property type="match status" value="1"/>
</dbReference>
<dbReference type="InterPro" id="IPR001173">
    <property type="entry name" value="Glyco_trans_2-like"/>
</dbReference>
<reference evidence="2 3" key="1">
    <citation type="journal article" date="2012" name="J. Bacteriol.">
        <title>Twenty-one genome sequences from Pseudomonas species and 19 genome sequences from diverse bacteria isolated from the rhizosphere and endosphere of Populus deltoides.</title>
        <authorList>
            <person name="Brown S.D."/>
            <person name="Utturkar S.M."/>
            <person name="Klingeman D.M."/>
            <person name="Johnson C.M."/>
            <person name="Martin S.L."/>
            <person name="Land M.L."/>
            <person name="Lu T.Y."/>
            <person name="Schadt C.W."/>
            <person name="Doktycz M.J."/>
            <person name="Pelletier D.A."/>
        </authorList>
    </citation>
    <scope>NUCLEOTIDE SEQUENCE [LARGE SCALE GENOMIC DNA]</scope>
    <source>
        <strain evidence="2 3">CF314</strain>
    </source>
</reference>
<dbReference type="AlphaFoldDB" id="J2K190"/>
<dbReference type="SUPFAM" id="SSF53448">
    <property type="entry name" value="Nucleotide-diphospho-sugar transferases"/>
    <property type="match status" value="1"/>
</dbReference>
<comment type="caution">
    <text evidence="2">The sequence shown here is derived from an EMBL/GenBank/DDBJ whole genome shotgun (WGS) entry which is preliminary data.</text>
</comment>
<dbReference type="Proteomes" id="UP000007509">
    <property type="component" value="Unassembled WGS sequence"/>
</dbReference>
<dbReference type="Pfam" id="PF00535">
    <property type="entry name" value="Glycos_transf_2"/>
    <property type="match status" value="1"/>
</dbReference>
<evidence type="ECO:0000313" key="3">
    <source>
        <dbReference type="Proteomes" id="UP000007509"/>
    </source>
</evidence>
<dbReference type="EMBL" id="AKJY01000018">
    <property type="protein sequence ID" value="EJL73915.1"/>
    <property type="molecule type" value="Genomic_DNA"/>
</dbReference>
<evidence type="ECO:0000313" key="2">
    <source>
        <dbReference type="EMBL" id="EJL73915.1"/>
    </source>
</evidence>
<dbReference type="InterPro" id="IPR029044">
    <property type="entry name" value="Nucleotide-diphossugar_trans"/>
</dbReference>
<feature type="domain" description="Glycosyltransferase 2-like" evidence="1">
    <location>
        <begin position="6"/>
        <end position="164"/>
    </location>
</feature>
<gene>
    <name evidence="2" type="ORF">PMI13_01343</name>
</gene>
<sequence length="278" mass="32262">MMKKFSVLIANYNNGKYFKDCYDSLIAQTYPDFEVIIVDDSSTDNSLEIIKDIIKDDDRFKLFENTVNKGCGFTKGNCMDYATGEICGYLDPDDALYPEALEKSVNEFIRNKNLVATYSRMMLCDENLNLQKPFSNTKQVDNNRYFFNCPIQFAHFFSFKREAYLKTSGINPDLTSAVDQDLYLKILELGEVKFIKEVLYKYRLHSEGISQDHSKQRAKDSFAKVILETMERRGIKKINGKSVPAQYNNSEEIYALLDYQAQPLHRLIKKIKLTFKGY</sequence>
<dbReference type="RefSeq" id="WP_007841918.1">
    <property type="nucleotide sequence ID" value="NZ_AKJY01000018.1"/>
</dbReference>
<proteinExistence type="predicted"/>
<keyword evidence="3" id="KW-1185">Reference proteome</keyword>
<protein>
    <submittedName>
        <fullName evidence="2">Glycosyl transferase</fullName>
    </submittedName>
</protein>
<accession>J2K190</accession>
<dbReference type="GO" id="GO:0016758">
    <property type="term" value="F:hexosyltransferase activity"/>
    <property type="evidence" value="ECO:0007669"/>
    <property type="project" value="UniProtKB-ARBA"/>
</dbReference>
<keyword evidence="2" id="KW-0808">Transferase</keyword>